<keyword evidence="6 10" id="KW-1133">Transmembrane helix</keyword>
<evidence type="ECO:0000313" key="11">
    <source>
        <dbReference type="EMBL" id="EZA48243.1"/>
    </source>
</evidence>
<dbReference type="Pfam" id="PF02949">
    <property type="entry name" value="7tm_6"/>
    <property type="match status" value="1"/>
</dbReference>
<evidence type="ECO:0000256" key="9">
    <source>
        <dbReference type="ARBA" id="ARBA00023224"/>
    </source>
</evidence>
<keyword evidence="5 10" id="KW-0552">Olfaction</keyword>
<name>A0A026VWS7_OOCBI</name>
<keyword evidence="9 10" id="KW-0807">Transducer</keyword>
<evidence type="ECO:0000256" key="3">
    <source>
        <dbReference type="ARBA" id="ARBA00022606"/>
    </source>
</evidence>
<comment type="subcellular location">
    <subcellularLocation>
        <location evidence="1 10">Cell membrane</location>
        <topology evidence="1 10">Multi-pass membrane protein</topology>
    </subcellularLocation>
</comment>
<evidence type="ECO:0000313" key="14">
    <source>
        <dbReference type="Proteomes" id="UP000279307"/>
    </source>
</evidence>
<dbReference type="AlphaFoldDB" id="A0A026VWS7"/>
<keyword evidence="2" id="KW-1003">Cell membrane</keyword>
<feature type="transmembrane region" description="Helical" evidence="10">
    <location>
        <begin position="298"/>
        <end position="318"/>
    </location>
</feature>
<accession>A0A026VWS7</accession>
<dbReference type="GO" id="GO:0007165">
    <property type="term" value="P:signal transduction"/>
    <property type="evidence" value="ECO:0007669"/>
    <property type="project" value="UniProtKB-KW"/>
</dbReference>
<dbReference type="PANTHER" id="PTHR21137:SF35">
    <property type="entry name" value="ODORANT RECEPTOR 19A-RELATED"/>
    <property type="match status" value="1"/>
</dbReference>
<keyword evidence="3 10" id="KW-0716">Sensory transduction</keyword>
<evidence type="ECO:0000313" key="12">
    <source>
        <dbReference type="EMBL" id="RLU17636.1"/>
    </source>
</evidence>
<keyword evidence="8 10" id="KW-0675">Receptor</keyword>
<organism evidence="11 13">
    <name type="scientific">Ooceraea biroi</name>
    <name type="common">Clonal raider ant</name>
    <name type="synonym">Cerapachys biroi</name>
    <dbReference type="NCBI Taxonomy" id="2015173"/>
    <lineage>
        <taxon>Eukaryota</taxon>
        <taxon>Metazoa</taxon>
        <taxon>Ecdysozoa</taxon>
        <taxon>Arthropoda</taxon>
        <taxon>Hexapoda</taxon>
        <taxon>Insecta</taxon>
        <taxon>Pterygota</taxon>
        <taxon>Neoptera</taxon>
        <taxon>Endopterygota</taxon>
        <taxon>Hymenoptera</taxon>
        <taxon>Apocrita</taxon>
        <taxon>Aculeata</taxon>
        <taxon>Formicoidea</taxon>
        <taxon>Formicidae</taxon>
        <taxon>Dorylinae</taxon>
        <taxon>Ooceraea</taxon>
    </lineage>
</organism>
<feature type="transmembrane region" description="Helical" evidence="10">
    <location>
        <begin position="29"/>
        <end position="54"/>
    </location>
</feature>
<feature type="transmembrane region" description="Helical" evidence="10">
    <location>
        <begin position="259"/>
        <end position="286"/>
    </location>
</feature>
<feature type="transmembrane region" description="Helical" evidence="10">
    <location>
        <begin position="119"/>
        <end position="140"/>
    </location>
</feature>
<comment type="caution">
    <text evidence="10">Lacks conserved residue(s) required for the propagation of feature annotation.</text>
</comment>
<dbReference type="GO" id="GO:0005886">
    <property type="term" value="C:plasma membrane"/>
    <property type="evidence" value="ECO:0007669"/>
    <property type="project" value="UniProtKB-SubCell"/>
</dbReference>
<dbReference type="PANTHER" id="PTHR21137">
    <property type="entry name" value="ODORANT RECEPTOR"/>
    <property type="match status" value="1"/>
</dbReference>
<reference evidence="12 14" key="2">
    <citation type="journal article" date="2018" name="Genome Res.">
        <title>The genomic architecture and molecular evolution of ant odorant receptors.</title>
        <authorList>
            <person name="McKenzie S.K."/>
            <person name="Kronauer D.J.C."/>
        </authorList>
    </citation>
    <scope>NUCLEOTIDE SEQUENCE [LARGE SCALE GENOMIC DNA]</scope>
    <source>
        <strain evidence="12">Clonal line C1</strain>
    </source>
</reference>
<reference evidence="11 13" key="1">
    <citation type="journal article" date="2014" name="Curr. Biol.">
        <title>The genome of the clonal raider ant Cerapachys biroi.</title>
        <authorList>
            <person name="Oxley P.R."/>
            <person name="Ji L."/>
            <person name="Fetter-Pruneda I."/>
            <person name="McKenzie S.K."/>
            <person name="Li C."/>
            <person name="Hu H."/>
            <person name="Zhang G."/>
            <person name="Kronauer D.J."/>
        </authorList>
    </citation>
    <scope>NUCLEOTIDE SEQUENCE [LARGE SCALE GENOMIC DNA]</scope>
</reference>
<evidence type="ECO:0000256" key="4">
    <source>
        <dbReference type="ARBA" id="ARBA00022692"/>
    </source>
</evidence>
<dbReference type="GO" id="GO:0005549">
    <property type="term" value="F:odorant binding"/>
    <property type="evidence" value="ECO:0007669"/>
    <property type="project" value="InterPro"/>
</dbReference>
<protein>
    <recommendedName>
        <fullName evidence="10">Odorant receptor</fullName>
    </recommendedName>
</protein>
<evidence type="ECO:0000256" key="1">
    <source>
        <dbReference type="ARBA" id="ARBA00004651"/>
    </source>
</evidence>
<keyword evidence="7 10" id="KW-0472">Membrane</keyword>
<evidence type="ECO:0000256" key="10">
    <source>
        <dbReference type="RuleBase" id="RU351113"/>
    </source>
</evidence>
<evidence type="ECO:0000256" key="7">
    <source>
        <dbReference type="ARBA" id="ARBA00023136"/>
    </source>
</evidence>
<dbReference type="InterPro" id="IPR004117">
    <property type="entry name" value="7tm6_olfct_rcpt"/>
</dbReference>
<evidence type="ECO:0000256" key="2">
    <source>
        <dbReference type="ARBA" id="ARBA00022475"/>
    </source>
</evidence>
<keyword evidence="13" id="KW-1185">Reference proteome</keyword>
<evidence type="ECO:0000256" key="5">
    <source>
        <dbReference type="ARBA" id="ARBA00022725"/>
    </source>
</evidence>
<dbReference type="Proteomes" id="UP000053097">
    <property type="component" value="Unassembled WGS sequence"/>
</dbReference>
<keyword evidence="4 10" id="KW-0812">Transmembrane</keyword>
<dbReference type="EMBL" id="QOIP01000010">
    <property type="protein sequence ID" value="RLU17636.1"/>
    <property type="molecule type" value="Genomic_DNA"/>
</dbReference>
<dbReference type="Proteomes" id="UP000279307">
    <property type="component" value="Chromosome 10"/>
</dbReference>
<proteinExistence type="inferred from homology"/>
<feature type="transmembrane region" description="Helical" evidence="10">
    <location>
        <begin position="361"/>
        <end position="387"/>
    </location>
</feature>
<reference evidence="12" key="3">
    <citation type="submission" date="2018-07" db="EMBL/GenBank/DDBJ databases">
        <authorList>
            <person name="Mckenzie S.K."/>
            <person name="Kronauer D.J.C."/>
        </authorList>
    </citation>
    <scope>NUCLEOTIDE SEQUENCE</scope>
    <source>
        <strain evidence="12">Clonal line C1</strain>
    </source>
</reference>
<comment type="similarity">
    <text evidence="10">Belongs to the insect chemoreceptor superfamily. Heteromeric odorant receptor channel (TC 1.A.69) family.</text>
</comment>
<sequence length="392" mass="45781">MVFVGERCYKLHRILFITMGLWPYQKLSILRIQAVFFFSTFFCFLFFQLTTIFTSKCDVDCAIKKISYIAITLAYIITYYSFYFNYDVVKQALEHMQLDWKTFENSNEMEILNKYIFEAYMIELITCIFIILAIFVLAIFECRSVILDIIVPMNQSRPLKVEIPFEFFVDKERYFFLHLVQEIVGAAIGISSISTTFLFLATIGKHCCATYKIASLLIENTVTVHTLRMPSPQRMRFMHENICRSVHIHRRTMKFINDLLISFNLWYLPLLLIGVVSLSCILFRLHNAMTELDDFYDIAISLLLFSGLLILMFVANFLTQRITDHSAEIFKATYNTFWYVAPLPIQKLLLIMQKSIKDHKLIVGGLFTPSIEGFSTLMTSAVSYFTVMHAMR</sequence>
<dbReference type="EMBL" id="KK107660">
    <property type="protein sequence ID" value="EZA48243.1"/>
    <property type="molecule type" value="Genomic_DNA"/>
</dbReference>
<gene>
    <name evidence="12" type="ORF">DMN91_009872</name>
    <name evidence="11" type="ORF">X777_14142</name>
</gene>
<feature type="transmembrane region" description="Helical" evidence="10">
    <location>
        <begin position="66"/>
        <end position="86"/>
    </location>
</feature>
<evidence type="ECO:0000256" key="8">
    <source>
        <dbReference type="ARBA" id="ARBA00023170"/>
    </source>
</evidence>
<evidence type="ECO:0000313" key="13">
    <source>
        <dbReference type="Proteomes" id="UP000053097"/>
    </source>
</evidence>
<evidence type="ECO:0000256" key="6">
    <source>
        <dbReference type="ARBA" id="ARBA00022989"/>
    </source>
</evidence>
<dbReference type="GO" id="GO:0004984">
    <property type="term" value="F:olfactory receptor activity"/>
    <property type="evidence" value="ECO:0007669"/>
    <property type="project" value="InterPro"/>
</dbReference>
<dbReference type="OrthoDB" id="7550312at2759"/>